<dbReference type="GO" id="GO:0031625">
    <property type="term" value="F:ubiquitin protein ligase binding"/>
    <property type="evidence" value="ECO:0007669"/>
    <property type="project" value="InterPro"/>
</dbReference>
<feature type="domain" description="Cullin N-terminal" evidence="3">
    <location>
        <begin position="30"/>
        <end position="250"/>
    </location>
</feature>
<dbReference type="GO" id="GO:0006511">
    <property type="term" value="P:ubiquitin-dependent protein catabolic process"/>
    <property type="evidence" value="ECO:0007669"/>
    <property type="project" value="InterPro"/>
</dbReference>
<dbReference type="Pfam" id="PF00888">
    <property type="entry name" value="Cullin"/>
    <property type="match status" value="1"/>
</dbReference>
<evidence type="ECO:0000256" key="1">
    <source>
        <dbReference type="ARBA" id="ARBA00006019"/>
    </source>
</evidence>
<dbReference type="Proteomes" id="UP000092993">
    <property type="component" value="Unassembled WGS sequence"/>
</dbReference>
<proteinExistence type="inferred from homology"/>
<dbReference type="InterPro" id="IPR001373">
    <property type="entry name" value="Cullin_N"/>
</dbReference>
<feature type="region of interest" description="Disordered" evidence="2">
    <location>
        <begin position="1"/>
        <end position="20"/>
    </location>
</feature>
<gene>
    <name evidence="4" type="primary">CUL3B</name>
    <name evidence="4" type="ORF">A0H81_07713</name>
</gene>
<name>A0A1C7M640_GRIFR</name>
<dbReference type="AlphaFoldDB" id="A0A1C7M640"/>
<reference evidence="4 5" key="1">
    <citation type="submission" date="2016-03" db="EMBL/GenBank/DDBJ databases">
        <title>Whole genome sequencing of Grifola frondosa 9006-11.</title>
        <authorList>
            <person name="Min B."/>
            <person name="Park H."/>
            <person name="Kim J.-G."/>
            <person name="Cho H."/>
            <person name="Oh Y.-L."/>
            <person name="Kong W.-S."/>
            <person name="Choi I.-G."/>
        </authorList>
    </citation>
    <scope>NUCLEOTIDE SEQUENCE [LARGE SCALE GENOMIC DNA]</scope>
    <source>
        <strain evidence="4 5">9006-11</strain>
    </source>
</reference>
<dbReference type="SUPFAM" id="SSF74788">
    <property type="entry name" value="Cullin repeat-like"/>
    <property type="match status" value="1"/>
</dbReference>
<dbReference type="Gene3D" id="1.20.1310.10">
    <property type="entry name" value="Cullin Repeats"/>
    <property type="match status" value="2"/>
</dbReference>
<protein>
    <submittedName>
        <fullName evidence="4">Cullin-3B</fullName>
    </submittedName>
</protein>
<organism evidence="4 5">
    <name type="scientific">Grifola frondosa</name>
    <name type="common">Maitake</name>
    <name type="synonym">Polyporus frondosus</name>
    <dbReference type="NCBI Taxonomy" id="5627"/>
    <lineage>
        <taxon>Eukaryota</taxon>
        <taxon>Fungi</taxon>
        <taxon>Dikarya</taxon>
        <taxon>Basidiomycota</taxon>
        <taxon>Agaricomycotina</taxon>
        <taxon>Agaricomycetes</taxon>
        <taxon>Polyporales</taxon>
        <taxon>Grifolaceae</taxon>
        <taxon>Grifola</taxon>
    </lineage>
</organism>
<dbReference type="PANTHER" id="PTHR11932">
    <property type="entry name" value="CULLIN"/>
    <property type="match status" value="1"/>
</dbReference>
<dbReference type="InterPro" id="IPR016159">
    <property type="entry name" value="Cullin_repeat-like_dom_sf"/>
</dbReference>
<dbReference type="EMBL" id="LUGG01000009">
    <property type="protein sequence ID" value="OBZ72292.1"/>
    <property type="molecule type" value="Genomic_DNA"/>
</dbReference>
<keyword evidence="5" id="KW-1185">Reference proteome</keyword>
<evidence type="ECO:0000313" key="4">
    <source>
        <dbReference type="EMBL" id="OBZ72292.1"/>
    </source>
</evidence>
<accession>A0A1C7M640</accession>
<sequence length="258" mass="29206">MSTVPPRLKGKPKIRAPKKHGPDISIDETWVILSRNIVEIQNHNAANLSFEENHRFAYNMVLYKAGGKLYEGTNHLIAENLDKLANEYIIPAFPTGISDDVIQKSQAGETLLKALRKVWDDHKSSLSKLRDVLSYMDRVYAKSAGVPEVWDAGLMLFVQHIIKPPIEDHVISAVLNQIQTERDGYTINRSAVKGCVDVFMQLSDANDGMSIYKRDLEPAILKESEVFYKSEGERLLETCDAPEFLIRMKSHEHIISCQ</sequence>
<dbReference type="InterPro" id="IPR045093">
    <property type="entry name" value="Cullin"/>
</dbReference>
<evidence type="ECO:0000313" key="5">
    <source>
        <dbReference type="Proteomes" id="UP000092993"/>
    </source>
</evidence>
<evidence type="ECO:0000256" key="2">
    <source>
        <dbReference type="SAM" id="MobiDB-lite"/>
    </source>
</evidence>
<comment type="similarity">
    <text evidence="1">Belongs to the cullin family.</text>
</comment>
<dbReference type="OrthoDB" id="27073at2759"/>
<dbReference type="STRING" id="5627.A0A1C7M640"/>
<comment type="caution">
    <text evidence="4">The sequence shown here is derived from an EMBL/GenBank/DDBJ whole genome shotgun (WGS) entry which is preliminary data.</text>
</comment>
<feature type="compositionally biased region" description="Basic residues" evidence="2">
    <location>
        <begin position="8"/>
        <end position="19"/>
    </location>
</feature>
<evidence type="ECO:0000259" key="3">
    <source>
        <dbReference type="Pfam" id="PF00888"/>
    </source>
</evidence>